<evidence type="ECO:0000313" key="5">
    <source>
        <dbReference type="Proteomes" id="UP001589788"/>
    </source>
</evidence>
<sequence length="1237" mass="133957">MLSIGRIGVGEGYRYLTGQVASQDAPRAGERLLGYYEASGYPPGVWLGRQAEAFGLVGRVDEGPMEALFGRGLDPRDGSRLGRRMAVYRGVEERVRARLAALGREASGEERARIEAEEVEKGTAQAVAGFDLTFSAPKSVSVLFALGDEAVREQVRAAHEAAWRGAFEVFEDRVAATRLGAGGVAQVEVRGVTAAAFEHWYSRAGDPQVHTHVAVSALVQTGDGRWRRLDSRALHRAAAAVGERYTAALMRELTERLGVGWRHRVSGRSGRALPEVAGISDELIERFSARRRAVEDTLDALVREYRERHGRAPDRRAVARLAQQAVLTERPGAAQRSFVEEAARWQAVAAETLGIEAGRVEAWVRDRVLGTHGGVLRGLPRGGGEEAGVLDAALARLEERGATFTEWDAERELVAVLREQGWVVSEPLVRDLTGRLLDGPGVVAVRALDLDEVVPAVLRRADGSSVFTRRGEARFAARRVLDAERALVALAQARDLGEEERAARRDAGLEDVEDDALVLGAARGRERVEQLEARVEELRARLDAGGDTGVLRRQVALCEAQLEEQRGGIEAVEAELARRQRAAGRVSLEGRLDGLGADQAAAIVRLADPSRPLDALIGPAGSGKTTALRRLADAFEDAGRQVHVLAPTAVAAKTLGDALDAEHRTLHAALLAWRDGRDLPEEGDLVLVDEASMASTPMLLEVAEAAVRRGALVRLVGDPAQLKAVGAGGGLDLVAQATGAPELTELRRFTQPWEAAATLGLRRGDPKALDAYFEHERVRAWSSPSVEHELLDAWWSSPAGRDRTLMVASDNETVTRLNRLARSRLLEHGAVQPEGVELADGTIAGVGDLIVTRQNQRLLATRPNPGPGAYVRNHDRWWVDAVLEDGSLEVRHVERHERVRLPAEYVEQHVQLGYAGTGHAVQGRTVQRAEVLVRATDTRWYLYVAASRAREHTTLHVALDELEEEPLGHHPQRSARSVLDAVLARDEPVAATQWQTATKDAAWDPAQVGARLRTGLLEELRHRLASALTNTGQDPGVLHGERGWEIVQAAWALEAHGKDAAGVLASVRSSEPARLIDALTQARFGTQPQALAAGVIPQPGPLAAPDLIVWHHTLTRRLEEWRDQHAKRLEVGEEPPTWAATLGTPPRDPQQRAEWARRVAHVALYRAAWGITGDEPLGPPAPLDTPQGLAQAAAARSVKPASSEREKPGGAAPPGPAPHLLGAAHQAEARRPRLDPS</sequence>
<name>A0ABV6BZT3_9ACTN</name>
<evidence type="ECO:0000313" key="4">
    <source>
        <dbReference type="EMBL" id="MFC0080932.1"/>
    </source>
</evidence>
<dbReference type="SUPFAM" id="SSF55464">
    <property type="entry name" value="Origin of replication-binding domain, RBD-like"/>
    <property type="match status" value="1"/>
</dbReference>
<dbReference type="InterPro" id="IPR027417">
    <property type="entry name" value="P-loop_NTPase"/>
</dbReference>
<dbReference type="Pfam" id="PF08751">
    <property type="entry name" value="TrwC"/>
    <property type="match status" value="1"/>
</dbReference>
<protein>
    <submittedName>
        <fullName evidence="4">MobF family relaxase</fullName>
    </submittedName>
</protein>
<dbReference type="Gene3D" id="3.40.50.300">
    <property type="entry name" value="P-loop containing nucleotide triphosphate hydrolases"/>
    <property type="match status" value="2"/>
</dbReference>
<dbReference type="InterPro" id="IPR003593">
    <property type="entry name" value="AAA+_ATPase"/>
</dbReference>
<dbReference type="SUPFAM" id="SSF52540">
    <property type="entry name" value="P-loop containing nucleoside triphosphate hydrolases"/>
    <property type="match status" value="2"/>
</dbReference>
<dbReference type="NCBIfam" id="NF041492">
    <property type="entry name" value="MobF"/>
    <property type="match status" value="1"/>
</dbReference>
<dbReference type="SMART" id="SM00382">
    <property type="entry name" value="AAA"/>
    <property type="match status" value="1"/>
</dbReference>
<dbReference type="InterPro" id="IPR014862">
    <property type="entry name" value="TrwC"/>
</dbReference>
<dbReference type="Pfam" id="PF13604">
    <property type="entry name" value="AAA_30"/>
    <property type="match status" value="1"/>
</dbReference>
<feature type="domain" description="AAA+ ATPase" evidence="3">
    <location>
        <begin position="610"/>
        <end position="832"/>
    </location>
</feature>
<feature type="coiled-coil region" evidence="1">
    <location>
        <begin position="521"/>
        <end position="548"/>
    </location>
</feature>
<proteinExistence type="predicted"/>
<dbReference type="CDD" id="cd17933">
    <property type="entry name" value="DEXSc_RecD-like"/>
    <property type="match status" value="1"/>
</dbReference>
<evidence type="ECO:0000256" key="2">
    <source>
        <dbReference type="SAM" id="MobiDB-lite"/>
    </source>
</evidence>
<feature type="region of interest" description="Disordered" evidence="2">
    <location>
        <begin position="1130"/>
        <end position="1151"/>
    </location>
</feature>
<feature type="compositionally biased region" description="Basic and acidic residues" evidence="2">
    <location>
        <begin position="1227"/>
        <end position="1237"/>
    </location>
</feature>
<organism evidence="4 5">
    <name type="scientific">Aciditerrimonas ferrireducens</name>
    <dbReference type="NCBI Taxonomy" id="667306"/>
    <lineage>
        <taxon>Bacteria</taxon>
        <taxon>Bacillati</taxon>
        <taxon>Actinomycetota</taxon>
        <taxon>Acidimicrobiia</taxon>
        <taxon>Acidimicrobiales</taxon>
        <taxon>Acidimicrobiaceae</taxon>
        <taxon>Aciditerrimonas</taxon>
    </lineage>
</organism>
<accession>A0ABV6BZT3</accession>
<dbReference type="RefSeq" id="WP_377787652.1">
    <property type="nucleotide sequence ID" value="NZ_JBHLYQ010000010.1"/>
</dbReference>
<dbReference type="EMBL" id="JBHLYQ010000010">
    <property type="protein sequence ID" value="MFC0080932.1"/>
    <property type="molecule type" value="Genomic_DNA"/>
</dbReference>
<reference evidence="4 5" key="1">
    <citation type="submission" date="2024-09" db="EMBL/GenBank/DDBJ databases">
        <authorList>
            <person name="Sun Q."/>
            <person name="Mori K."/>
        </authorList>
    </citation>
    <scope>NUCLEOTIDE SEQUENCE [LARGE SCALE GENOMIC DNA]</scope>
    <source>
        <strain evidence="4 5">JCM 15389</strain>
    </source>
</reference>
<keyword evidence="1" id="KW-0175">Coiled coil</keyword>
<comment type="caution">
    <text evidence="4">The sequence shown here is derived from an EMBL/GenBank/DDBJ whole genome shotgun (WGS) entry which is preliminary data.</text>
</comment>
<keyword evidence="5" id="KW-1185">Reference proteome</keyword>
<dbReference type="Proteomes" id="UP001589788">
    <property type="component" value="Unassembled WGS sequence"/>
</dbReference>
<gene>
    <name evidence="4" type="primary">mobF</name>
    <name evidence="4" type="ORF">ACFFRE_02010</name>
</gene>
<evidence type="ECO:0000256" key="1">
    <source>
        <dbReference type="SAM" id="Coils"/>
    </source>
</evidence>
<dbReference type="Gene3D" id="2.30.30.940">
    <property type="match status" value="1"/>
</dbReference>
<feature type="region of interest" description="Disordered" evidence="2">
    <location>
        <begin position="1176"/>
        <end position="1237"/>
    </location>
</feature>
<evidence type="ECO:0000259" key="3">
    <source>
        <dbReference type="SMART" id="SM00382"/>
    </source>
</evidence>